<sequence length="155" mass="17332">MLDAELTVPVDPEQAFAVLADGWLYSSWVVGASHIREVDPGWPDVGTRIHHSVGLWPLNVRDHTTVRDVDPPRLIELEARLWPVGSARILLELTEIQPNTTHIRMTEHAMSGPGKLLPSQLQRAMLKPRNQESLSRLAALIVGRADERYRPTGPT</sequence>
<organism evidence="1 2">
    <name type="scientific">Nocardia amikacinitolerans</name>
    <dbReference type="NCBI Taxonomy" id="756689"/>
    <lineage>
        <taxon>Bacteria</taxon>
        <taxon>Bacillati</taxon>
        <taxon>Actinomycetota</taxon>
        <taxon>Actinomycetes</taxon>
        <taxon>Mycobacteriales</taxon>
        <taxon>Nocardiaceae</taxon>
        <taxon>Nocardia</taxon>
    </lineage>
</organism>
<proteinExistence type="predicted"/>
<dbReference type="STRING" id="1379680.GCA_001612615_02762"/>
<name>A0A285L8V6_9NOCA</name>
<evidence type="ECO:0000313" key="2">
    <source>
        <dbReference type="Proteomes" id="UP000219565"/>
    </source>
</evidence>
<dbReference type="InterPro" id="IPR019587">
    <property type="entry name" value="Polyketide_cyclase/dehydratase"/>
</dbReference>
<dbReference type="EMBL" id="OBEG01000002">
    <property type="protein sequence ID" value="SNY80903.1"/>
    <property type="molecule type" value="Genomic_DNA"/>
</dbReference>
<dbReference type="Pfam" id="PF10604">
    <property type="entry name" value="Polyketide_cyc2"/>
    <property type="match status" value="1"/>
</dbReference>
<dbReference type="AlphaFoldDB" id="A0A285L8V6"/>
<keyword evidence="2" id="KW-1185">Reference proteome</keyword>
<dbReference type="Gene3D" id="3.30.530.20">
    <property type="match status" value="1"/>
</dbReference>
<protein>
    <submittedName>
        <fullName evidence="1">Uncharacterized conserved protein YndB, AHSA1/START domain</fullName>
    </submittedName>
</protein>
<accession>A0A285L8V6</accession>
<evidence type="ECO:0000313" key="1">
    <source>
        <dbReference type="EMBL" id="SNY80903.1"/>
    </source>
</evidence>
<reference evidence="2" key="1">
    <citation type="submission" date="2017-09" db="EMBL/GenBank/DDBJ databases">
        <authorList>
            <person name="Varghese N."/>
            <person name="Submissions S."/>
        </authorList>
    </citation>
    <scope>NUCLEOTIDE SEQUENCE [LARGE SCALE GENOMIC DNA]</scope>
    <source>
        <strain evidence="2">DSM 45537</strain>
    </source>
</reference>
<dbReference type="InterPro" id="IPR023393">
    <property type="entry name" value="START-like_dom_sf"/>
</dbReference>
<gene>
    <name evidence="1" type="ORF">SAMN04244553_2478</name>
</gene>
<dbReference type="SUPFAM" id="SSF55961">
    <property type="entry name" value="Bet v1-like"/>
    <property type="match status" value="1"/>
</dbReference>
<dbReference type="CDD" id="cd07812">
    <property type="entry name" value="SRPBCC"/>
    <property type="match status" value="1"/>
</dbReference>
<dbReference type="OrthoDB" id="4483486at2"/>
<dbReference type="Proteomes" id="UP000219565">
    <property type="component" value="Unassembled WGS sequence"/>
</dbReference>
<dbReference type="RefSeq" id="WP_097245025.1">
    <property type="nucleotide sequence ID" value="NZ_JAMTCW010000004.1"/>
</dbReference>